<dbReference type="PANTHER" id="PTHR33284">
    <property type="entry name" value="RIBOSOMAL PROTEIN L25/GLN-TRNA SYNTHETASE, ANTI-CODON-BINDING DOMAIN-CONTAINING PROTEIN"/>
    <property type="match status" value="1"/>
</dbReference>
<dbReference type="GO" id="GO:0022625">
    <property type="term" value="C:cytosolic large ribosomal subunit"/>
    <property type="evidence" value="ECO:0007669"/>
    <property type="project" value="TreeGrafter"/>
</dbReference>
<proteinExistence type="inferred from homology"/>
<comment type="subunit">
    <text evidence="5">Part of the 50S ribosomal subunit; part of the 5S rRNA/L5/L18/L25 subcomplex. Contacts the 5S rRNA. Binds to the 5S rRNA independently of L5 and L18.</text>
</comment>
<accession>A0A2H0YSV8</accession>
<feature type="compositionally biased region" description="Basic and acidic residues" evidence="6">
    <location>
        <begin position="227"/>
        <end position="236"/>
    </location>
</feature>
<comment type="caution">
    <text evidence="9">The sequence shown here is derived from an EMBL/GenBank/DDBJ whole genome shotgun (WGS) entry which is preliminary data.</text>
</comment>
<dbReference type="GO" id="GO:0008097">
    <property type="term" value="F:5S rRNA binding"/>
    <property type="evidence" value="ECO:0007669"/>
    <property type="project" value="InterPro"/>
</dbReference>
<organism evidence="9 10">
    <name type="scientific">Candidatus Kerfeldbacteria bacterium CG08_land_8_20_14_0_20_42_7</name>
    <dbReference type="NCBI Taxonomy" id="2014245"/>
    <lineage>
        <taxon>Bacteria</taxon>
        <taxon>Candidatus Kerfeldiibacteriota</taxon>
    </lineage>
</organism>
<dbReference type="InterPro" id="IPR011035">
    <property type="entry name" value="Ribosomal_bL25/Gln-tRNA_synth"/>
</dbReference>
<feature type="region of interest" description="Disordered" evidence="6">
    <location>
        <begin position="182"/>
        <end position="236"/>
    </location>
</feature>
<name>A0A2H0YSV8_9BACT</name>
<keyword evidence="2 5" id="KW-0694">RNA-binding</keyword>
<dbReference type="InterPro" id="IPR029751">
    <property type="entry name" value="Ribosomal_L25_dom"/>
</dbReference>
<evidence type="ECO:0000259" key="7">
    <source>
        <dbReference type="Pfam" id="PF01386"/>
    </source>
</evidence>
<dbReference type="InterPro" id="IPR037121">
    <property type="entry name" value="Ribosomal_bL25_C"/>
</dbReference>
<evidence type="ECO:0000313" key="10">
    <source>
        <dbReference type="Proteomes" id="UP000228711"/>
    </source>
</evidence>
<sequence length="236" mass="26592">MSLVLDAKTRTHFQKENRGLRSQGIIPGVVYGKVKENQHIELDARVFSKLYQQAGESTLIDLQLEGKKPIKVLIHDVHRHPVNQSVLHVDLFEIDMNEKLTADVDLKFIGEAKVVKEMGGILVKNHDSLEIECLPSDLIHEFEVDISSLQTFEDRITIGDLKAPHGVTFTEKSEEVVVFADEPRSEKELEELDSKIDAELKDVEVEEKGKQEEAVEGETVAPTPESTNKKTSEDKK</sequence>
<dbReference type="HAMAP" id="MF_01334">
    <property type="entry name" value="Ribosomal_bL25_CTC"/>
    <property type="match status" value="1"/>
</dbReference>
<dbReference type="GO" id="GO:0006412">
    <property type="term" value="P:translation"/>
    <property type="evidence" value="ECO:0007669"/>
    <property type="project" value="UniProtKB-UniRule"/>
</dbReference>
<evidence type="ECO:0000256" key="1">
    <source>
        <dbReference type="ARBA" id="ARBA00022730"/>
    </source>
</evidence>
<dbReference type="InterPro" id="IPR020057">
    <property type="entry name" value="Ribosomal_bL25_b-dom"/>
</dbReference>
<gene>
    <name evidence="5" type="primary">rplY</name>
    <name evidence="5" type="synonym">ctc</name>
    <name evidence="9" type="ORF">COT25_02685</name>
</gene>
<evidence type="ECO:0000256" key="2">
    <source>
        <dbReference type="ARBA" id="ARBA00022884"/>
    </source>
</evidence>
<evidence type="ECO:0000256" key="6">
    <source>
        <dbReference type="SAM" id="MobiDB-lite"/>
    </source>
</evidence>
<dbReference type="Pfam" id="PF14693">
    <property type="entry name" value="Ribosomal_TL5_C"/>
    <property type="match status" value="1"/>
</dbReference>
<feature type="domain" description="Large ribosomal subunit protein bL25 beta" evidence="8">
    <location>
        <begin position="99"/>
        <end position="183"/>
    </location>
</feature>
<dbReference type="Proteomes" id="UP000228711">
    <property type="component" value="Unassembled WGS sequence"/>
</dbReference>
<evidence type="ECO:0000256" key="5">
    <source>
        <dbReference type="HAMAP-Rule" id="MF_01334"/>
    </source>
</evidence>
<evidence type="ECO:0000259" key="8">
    <source>
        <dbReference type="Pfam" id="PF14693"/>
    </source>
</evidence>
<dbReference type="PANTHER" id="PTHR33284:SF1">
    <property type="entry name" value="RIBOSOMAL PROTEIN L25_GLN-TRNA SYNTHETASE, ANTI-CODON-BINDING DOMAIN-CONTAINING PROTEIN"/>
    <property type="match status" value="1"/>
</dbReference>
<dbReference type="Pfam" id="PF01386">
    <property type="entry name" value="Ribosomal_L25p"/>
    <property type="match status" value="1"/>
</dbReference>
<dbReference type="GO" id="GO:0003735">
    <property type="term" value="F:structural constituent of ribosome"/>
    <property type="evidence" value="ECO:0007669"/>
    <property type="project" value="InterPro"/>
</dbReference>
<evidence type="ECO:0000313" key="9">
    <source>
        <dbReference type="EMBL" id="PIS41516.1"/>
    </source>
</evidence>
<dbReference type="SUPFAM" id="SSF50715">
    <property type="entry name" value="Ribosomal protein L25-like"/>
    <property type="match status" value="1"/>
</dbReference>
<dbReference type="InterPro" id="IPR020930">
    <property type="entry name" value="Ribosomal_uL5_bac-type"/>
</dbReference>
<evidence type="ECO:0000256" key="4">
    <source>
        <dbReference type="ARBA" id="ARBA00023274"/>
    </source>
</evidence>
<dbReference type="Gene3D" id="2.170.120.20">
    <property type="entry name" value="Ribosomal protein L25, beta domain"/>
    <property type="match status" value="1"/>
</dbReference>
<keyword evidence="4 5" id="KW-0687">Ribonucleoprotein</keyword>
<dbReference type="InterPro" id="IPR020056">
    <property type="entry name" value="Rbsml_bL25/Gln-tRNA_synth_N"/>
</dbReference>
<dbReference type="InterPro" id="IPR001021">
    <property type="entry name" value="Ribosomal_bL25_long"/>
</dbReference>
<dbReference type="NCBIfam" id="TIGR00731">
    <property type="entry name" value="bL25_bact_ctc"/>
    <property type="match status" value="1"/>
</dbReference>
<keyword evidence="3 5" id="KW-0689">Ribosomal protein</keyword>
<feature type="compositionally biased region" description="Basic and acidic residues" evidence="6">
    <location>
        <begin position="182"/>
        <end position="213"/>
    </location>
</feature>
<dbReference type="Gene3D" id="2.40.240.10">
    <property type="entry name" value="Ribosomal Protein L25, Chain P"/>
    <property type="match status" value="1"/>
</dbReference>
<keyword evidence="1 5" id="KW-0699">rRNA-binding</keyword>
<reference evidence="10" key="1">
    <citation type="submission" date="2017-09" db="EMBL/GenBank/DDBJ databases">
        <title>Depth-based differentiation of microbial function through sediment-hosted aquifers and enrichment of novel symbionts in the deep terrestrial subsurface.</title>
        <authorList>
            <person name="Probst A.J."/>
            <person name="Ladd B."/>
            <person name="Jarett J.K."/>
            <person name="Geller-Mcgrath D.E."/>
            <person name="Sieber C.M.K."/>
            <person name="Emerson J.B."/>
            <person name="Anantharaman K."/>
            <person name="Thomas B.C."/>
            <person name="Malmstrom R."/>
            <person name="Stieglmeier M."/>
            <person name="Klingl A."/>
            <person name="Woyke T."/>
            <person name="Ryan C.M."/>
            <person name="Banfield J.F."/>
        </authorList>
    </citation>
    <scope>NUCLEOTIDE SEQUENCE [LARGE SCALE GENOMIC DNA]</scope>
</reference>
<protein>
    <recommendedName>
        <fullName evidence="5">Large ribosomal subunit protein bL25</fullName>
    </recommendedName>
    <alternativeName>
        <fullName evidence="5">General stress protein CTC</fullName>
    </alternativeName>
</protein>
<evidence type="ECO:0000256" key="3">
    <source>
        <dbReference type="ARBA" id="ARBA00022980"/>
    </source>
</evidence>
<comment type="function">
    <text evidence="5">This is one of the proteins that binds to the 5S RNA in the ribosome where it forms part of the central protuberance.</text>
</comment>
<comment type="similarity">
    <text evidence="5">Belongs to the bacterial ribosomal protein bL25 family. CTC subfamily.</text>
</comment>
<dbReference type="AlphaFoldDB" id="A0A2H0YSV8"/>
<dbReference type="CDD" id="cd00495">
    <property type="entry name" value="Ribosomal_L25_TL5_CTC"/>
    <property type="match status" value="1"/>
</dbReference>
<dbReference type="EMBL" id="PEXV01000089">
    <property type="protein sequence ID" value="PIS41516.1"/>
    <property type="molecule type" value="Genomic_DNA"/>
</dbReference>
<feature type="domain" description="Large ribosomal subunit protein bL25 L25" evidence="7">
    <location>
        <begin position="5"/>
        <end position="91"/>
    </location>
</feature>